<dbReference type="STRING" id="44742.AXF13_12825"/>
<dbReference type="EMBL" id="CP014229">
    <property type="protein sequence ID" value="AMD90939.1"/>
    <property type="molecule type" value="Genomic_DNA"/>
</dbReference>
<organism evidence="4 5">
    <name type="scientific">Desulfovibrio fairfieldensis</name>
    <dbReference type="NCBI Taxonomy" id="44742"/>
    <lineage>
        <taxon>Bacteria</taxon>
        <taxon>Pseudomonadati</taxon>
        <taxon>Thermodesulfobacteriota</taxon>
        <taxon>Desulfovibrionia</taxon>
        <taxon>Desulfovibrionales</taxon>
        <taxon>Desulfovibrionaceae</taxon>
        <taxon>Desulfovibrio</taxon>
    </lineage>
</organism>
<sequence length="216" mass="22866">MNPNPEDLDVCVEDLRSVCRDAWQEGLLSGCNGNASRRLPAPRDGLLCVTRSGAAKGRLTARDCCLVDARTGEIHCGGPASSELSMHLELYRALPHCGAVLHSHPRRLLALSLVVADQEDFLRLPLFEADVWRARLGFAPALPPGGAELALAVADAARAVGADKAAGAAVWMAGHGLCCWGPNLADALCMSEELEHLAAVQLLALQKNRAGDSISF</sequence>
<name>A0A0X8JLE8_9BACT</name>
<evidence type="ECO:0000256" key="1">
    <source>
        <dbReference type="ARBA" id="ARBA00022723"/>
    </source>
</evidence>
<dbReference type="PANTHER" id="PTHR22789:SF0">
    <property type="entry name" value="3-OXO-TETRONATE 4-PHOSPHATE DECARBOXYLASE-RELATED"/>
    <property type="match status" value="1"/>
</dbReference>
<accession>A0A0X8JLE8</accession>
<dbReference type="GO" id="GO:0046872">
    <property type="term" value="F:metal ion binding"/>
    <property type="evidence" value="ECO:0007669"/>
    <property type="project" value="UniProtKB-KW"/>
</dbReference>
<dbReference type="KEGG" id="dfi:AXF13_12825"/>
<reference evidence="5" key="1">
    <citation type="submission" date="2016-02" db="EMBL/GenBank/DDBJ databases">
        <authorList>
            <person name="Holder M.E."/>
            <person name="Ajami N.J."/>
            <person name="Petrosino J.F."/>
        </authorList>
    </citation>
    <scope>NUCLEOTIDE SEQUENCE [LARGE SCALE GENOMIC DNA]</scope>
    <source>
        <strain evidence="5">CCUG 45958</strain>
    </source>
</reference>
<dbReference type="RefSeq" id="WP_062253835.1">
    <property type="nucleotide sequence ID" value="NZ_CP014229.1"/>
</dbReference>
<evidence type="ECO:0000256" key="2">
    <source>
        <dbReference type="ARBA" id="ARBA00023239"/>
    </source>
</evidence>
<dbReference type="InterPro" id="IPR036409">
    <property type="entry name" value="Aldolase_II/adducin_N_sf"/>
</dbReference>
<dbReference type="SMART" id="SM01007">
    <property type="entry name" value="Aldolase_II"/>
    <property type="match status" value="1"/>
</dbReference>
<proteinExistence type="predicted"/>
<dbReference type="SUPFAM" id="SSF53639">
    <property type="entry name" value="AraD/HMP-PK domain-like"/>
    <property type="match status" value="1"/>
</dbReference>
<keyword evidence="5" id="KW-1185">Reference proteome</keyword>
<dbReference type="GO" id="GO:0005829">
    <property type="term" value="C:cytosol"/>
    <property type="evidence" value="ECO:0007669"/>
    <property type="project" value="TreeGrafter"/>
</dbReference>
<dbReference type="Proteomes" id="UP000069241">
    <property type="component" value="Chromosome"/>
</dbReference>
<dbReference type="PANTHER" id="PTHR22789">
    <property type="entry name" value="FUCULOSE PHOSPHATE ALDOLASE"/>
    <property type="match status" value="1"/>
</dbReference>
<evidence type="ECO:0000313" key="5">
    <source>
        <dbReference type="Proteomes" id="UP000069241"/>
    </source>
</evidence>
<dbReference type="GO" id="GO:0019323">
    <property type="term" value="P:pentose catabolic process"/>
    <property type="evidence" value="ECO:0007669"/>
    <property type="project" value="TreeGrafter"/>
</dbReference>
<evidence type="ECO:0000259" key="3">
    <source>
        <dbReference type="SMART" id="SM01007"/>
    </source>
</evidence>
<gene>
    <name evidence="4" type="ORF">AXF13_12825</name>
</gene>
<feature type="domain" description="Class II aldolase/adducin N-terminal" evidence="3">
    <location>
        <begin position="13"/>
        <end position="202"/>
    </location>
</feature>
<dbReference type="GO" id="GO:0016832">
    <property type="term" value="F:aldehyde-lyase activity"/>
    <property type="evidence" value="ECO:0007669"/>
    <property type="project" value="TreeGrafter"/>
</dbReference>
<dbReference type="Gene3D" id="3.40.225.10">
    <property type="entry name" value="Class II aldolase/adducin N-terminal domain"/>
    <property type="match status" value="1"/>
</dbReference>
<evidence type="ECO:0000313" key="4">
    <source>
        <dbReference type="EMBL" id="AMD90939.1"/>
    </source>
</evidence>
<dbReference type="InterPro" id="IPR050197">
    <property type="entry name" value="Aldolase_class_II_sugar_metab"/>
</dbReference>
<keyword evidence="2" id="KW-0456">Lyase</keyword>
<dbReference type="AlphaFoldDB" id="A0A0X8JLE8"/>
<protein>
    <submittedName>
        <fullName evidence="4">Aldolase</fullName>
    </submittedName>
</protein>
<dbReference type="Pfam" id="PF00596">
    <property type="entry name" value="Aldolase_II"/>
    <property type="match status" value="1"/>
</dbReference>
<dbReference type="InterPro" id="IPR001303">
    <property type="entry name" value="Aldolase_II/adducin_N"/>
</dbReference>
<keyword evidence="1" id="KW-0479">Metal-binding</keyword>